<feature type="compositionally biased region" description="Acidic residues" evidence="1">
    <location>
        <begin position="169"/>
        <end position="179"/>
    </location>
</feature>
<evidence type="ECO:0000313" key="3">
    <source>
        <dbReference type="Proteomes" id="UP001199106"/>
    </source>
</evidence>
<keyword evidence="3" id="KW-1185">Reference proteome</keyword>
<dbReference type="EMBL" id="JAANER010000001">
    <property type="protein sequence ID" value="KAG9195203.1"/>
    <property type="molecule type" value="Genomic_DNA"/>
</dbReference>
<accession>A0AAD4NUW6</accession>
<evidence type="ECO:0000313" key="2">
    <source>
        <dbReference type="EMBL" id="KAG9195203.1"/>
    </source>
</evidence>
<dbReference type="AlphaFoldDB" id="A0AAD4NUW6"/>
<feature type="compositionally biased region" description="Polar residues" evidence="1">
    <location>
        <begin position="124"/>
        <end position="137"/>
    </location>
</feature>
<feature type="compositionally biased region" description="Basic and acidic residues" evidence="1">
    <location>
        <begin position="156"/>
        <end position="168"/>
    </location>
</feature>
<protein>
    <submittedName>
        <fullName evidence="2">Uncharacterized protein</fullName>
    </submittedName>
</protein>
<dbReference type="Proteomes" id="UP001199106">
    <property type="component" value="Unassembled WGS sequence"/>
</dbReference>
<feature type="region of interest" description="Disordered" evidence="1">
    <location>
        <begin position="70"/>
        <end position="196"/>
    </location>
</feature>
<sequence>MTVQCPKFSYTKPKRLPKRRIRPPIAAFRAAVDQLDFINDNAGRFRVPAIVELSSDEEISPEEEYRIVNRAAHKALGKQSHSASEDKIEHKKARKGKAKSETSSQQRRVVIDSDDDEDDGKPPHTTSHVRSVLPSTRNTKRPRDSFLSSADSANDETTRKSKRPRQDLDAELDDLDIDMEGWSTSEDAPKRLRRRK</sequence>
<gene>
    <name evidence="2" type="ORF">G6011_00323</name>
</gene>
<reference evidence="2" key="1">
    <citation type="submission" date="2021-07" db="EMBL/GenBank/DDBJ databases">
        <title>Genome Resource of American Ginseng Black Spot Pathogen Alternaria panax.</title>
        <authorList>
            <person name="Qiu C."/>
            <person name="Wang W."/>
            <person name="Liu Z."/>
        </authorList>
    </citation>
    <scope>NUCLEOTIDE SEQUENCE</scope>
    <source>
        <strain evidence="2">BNCC115425</strain>
    </source>
</reference>
<evidence type="ECO:0000256" key="1">
    <source>
        <dbReference type="SAM" id="MobiDB-lite"/>
    </source>
</evidence>
<organism evidence="2 3">
    <name type="scientific">Alternaria panax</name>
    <dbReference type="NCBI Taxonomy" id="48097"/>
    <lineage>
        <taxon>Eukaryota</taxon>
        <taxon>Fungi</taxon>
        <taxon>Dikarya</taxon>
        <taxon>Ascomycota</taxon>
        <taxon>Pezizomycotina</taxon>
        <taxon>Dothideomycetes</taxon>
        <taxon>Pleosporomycetidae</taxon>
        <taxon>Pleosporales</taxon>
        <taxon>Pleosporineae</taxon>
        <taxon>Pleosporaceae</taxon>
        <taxon>Alternaria</taxon>
        <taxon>Alternaria sect. Panax</taxon>
    </lineage>
</organism>
<feature type="compositionally biased region" description="Basic residues" evidence="1">
    <location>
        <begin position="12"/>
        <end position="21"/>
    </location>
</feature>
<feature type="region of interest" description="Disordered" evidence="1">
    <location>
        <begin position="1"/>
        <end position="21"/>
    </location>
</feature>
<name>A0AAD4NUW6_9PLEO</name>
<proteinExistence type="predicted"/>
<comment type="caution">
    <text evidence="2">The sequence shown here is derived from an EMBL/GenBank/DDBJ whole genome shotgun (WGS) entry which is preliminary data.</text>
</comment>